<dbReference type="RefSeq" id="WP_344720380.1">
    <property type="nucleotide sequence ID" value="NZ_BAAAUS010000006.1"/>
</dbReference>
<dbReference type="Pfam" id="PF19516">
    <property type="entry name" value="DUF6049"/>
    <property type="match status" value="1"/>
</dbReference>
<feature type="compositionally biased region" description="Pro residues" evidence="2">
    <location>
        <begin position="841"/>
        <end position="858"/>
    </location>
</feature>
<reference evidence="5" key="1">
    <citation type="journal article" date="2019" name="Int. J. Syst. Evol. Microbiol.">
        <title>The Global Catalogue of Microorganisms (GCM) 10K type strain sequencing project: providing services to taxonomists for standard genome sequencing and annotation.</title>
        <authorList>
            <consortium name="The Broad Institute Genomics Platform"/>
            <consortium name="The Broad Institute Genome Sequencing Center for Infectious Disease"/>
            <person name="Wu L."/>
            <person name="Ma J."/>
        </authorList>
    </citation>
    <scope>NUCLEOTIDE SEQUENCE [LARGE SCALE GENOMIC DNA]</scope>
    <source>
        <strain evidence="5">CCM 7043</strain>
    </source>
</reference>
<feature type="region of interest" description="Disordered" evidence="2">
    <location>
        <begin position="42"/>
        <end position="66"/>
    </location>
</feature>
<feature type="compositionally biased region" description="Pro residues" evidence="2">
    <location>
        <begin position="801"/>
        <end position="811"/>
    </location>
</feature>
<organism evidence="4 5">
    <name type="scientific">Pseudonocardia yunnanensis</name>
    <dbReference type="NCBI Taxonomy" id="58107"/>
    <lineage>
        <taxon>Bacteria</taxon>
        <taxon>Bacillati</taxon>
        <taxon>Actinomycetota</taxon>
        <taxon>Actinomycetes</taxon>
        <taxon>Pseudonocardiales</taxon>
        <taxon>Pseudonocardiaceae</taxon>
        <taxon>Pseudonocardia</taxon>
    </lineage>
</organism>
<accession>A0ABW4EW34</accession>
<dbReference type="EMBL" id="JBHUCO010000012">
    <property type="protein sequence ID" value="MFD1518225.1"/>
    <property type="molecule type" value="Genomic_DNA"/>
</dbReference>
<dbReference type="PANTHER" id="PTHR13037:SF24">
    <property type="entry name" value="POLYCOMB PROTEIN PCL-RELATED"/>
    <property type="match status" value="1"/>
</dbReference>
<keyword evidence="3" id="KW-0472">Membrane</keyword>
<feature type="compositionally biased region" description="Low complexity" evidence="2">
    <location>
        <begin position="42"/>
        <end position="56"/>
    </location>
</feature>
<dbReference type="PANTHER" id="PTHR13037">
    <property type="entry name" value="FORMIN"/>
    <property type="match status" value="1"/>
</dbReference>
<evidence type="ECO:0000256" key="3">
    <source>
        <dbReference type="SAM" id="Phobius"/>
    </source>
</evidence>
<feature type="transmembrane region" description="Helical" evidence="3">
    <location>
        <begin position="744"/>
        <end position="765"/>
    </location>
</feature>
<feature type="region of interest" description="Disordered" evidence="2">
    <location>
        <begin position="448"/>
        <end position="471"/>
    </location>
</feature>
<proteinExistence type="predicted"/>
<keyword evidence="1" id="KW-0945">Host-virus interaction</keyword>
<feature type="compositionally biased region" description="Low complexity" evidence="2">
    <location>
        <begin position="448"/>
        <end position="464"/>
    </location>
</feature>
<keyword evidence="3" id="KW-1133">Transmembrane helix</keyword>
<feature type="region of interest" description="Disordered" evidence="2">
    <location>
        <begin position="777"/>
        <end position="858"/>
    </location>
</feature>
<keyword evidence="3" id="KW-0812">Transmembrane</keyword>
<evidence type="ECO:0000256" key="2">
    <source>
        <dbReference type="SAM" id="MobiDB-lite"/>
    </source>
</evidence>
<gene>
    <name evidence="4" type="ORF">ACFSJD_12035</name>
</gene>
<dbReference type="Proteomes" id="UP001597114">
    <property type="component" value="Unassembled WGS sequence"/>
</dbReference>
<comment type="caution">
    <text evidence="4">The sequence shown here is derived from an EMBL/GenBank/DDBJ whole genome shotgun (WGS) entry which is preliminary data.</text>
</comment>
<sequence length="858" mass="86816">MKRIATLVAIPVRVLTALTLTGLILAGLTFIGLLPGDPGATAANAAPSPAASLPEPFQQPGDNTGPLRLDLTQLSPRVVTSTGPSTLTFSGTLTNTGDQPIDDLVIRMQRGNALQTEGALRDALDGDGRADAITPQFTPIPGELAPRGQMPVRLTVPLRGAPDSTLALAETGVHELLINVNGVPSDGRRARLAAVRMLLPVLSLPPGPGRAGAVEAPPPPPATPFSMLFPITDTPRRVSTVPGEPTLLTDDDLAASMAPGGRLGSLVAALAADAPPGSRVRAATCLAIDPDLVETASLMRAGYQVQQPGGGPPVPGTGAAAAGQWLDSLAAVAKGGCVMALPYADADLVALTRGGLGQLATRTIRDGRQILSDVLDVPVTPGVTWPVGGVADDATLDEIASADGRSVLLSADGVDQGRVQRHSGVVPLVGGRLPQFAVLTDPLLTRAAAGPSAASGPDPSTGGAVASSTPAGTVGALSTQDLIGALVFRIEAGPIAGGPTAPAGPLVLAPPHQWAVEGNGAAALLTTVNQLIGEGRIVPSALDGVLEAGPSAGTAPLAPAYPLRSGGQETPTSAVDIVRKTAQQIEDLSSAAVPDSGVGATPEEAFGPLRRGLARPVSAAWRGRPAEAVAAASAAAGRVADLRASVRVLEPPSPYSLGTSDAPILITVANGLPVTVEVNVQILPSAGLRVAPIPPQQVPPLGRRQIRVSAEVTRSGQFIVQAAVRTPNGELLGPPSRLRVRSTAYGTITVWLTASAGALLVVLAVRRVLRRVRGEPARTAQVGPATGPPPGSPDQAVPLSPEHPSPAPPGHGPAAKTGDPFPDPLHPTDRLPLPRRRPDGPPRPPGRGPQPPPRVPSP</sequence>
<evidence type="ECO:0000256" key="1">
    <source>
        <dbReference type="ARBA" id="ARBA00022581"/>
    </source>
</evidence>
<protein>
    <submittedName>
        <fullName evidence="4">DUF6049 family protein</fullName>
    </submittedName>
</protein>
<name>A0ABW4EW34_9PSEU</name>
<evidence type="ECO:0000313" key="5">
    <source>
        <dbReference type="Proteomes" id="UP001597114"/>
    </source>
</evidence>
<dbReference type="InterPro" id="IPR046112">
    <property type="entry name" value="DUF6049"/>
</dbReference>
<evidence type="ECO:0000313" key="4">
    <source>
        <dbReference type="EMBL" id="MFD1518225.1"/>
    </source>
</evidence>
<keyword evidence="5" id="KW-1185">Reference proteome</keyword>